<dbReference type="Proteomes" id="UP001519460">
    <property type="component" value="Unassembled WGS sequence"/>
</dbReference>
<accession>A0ABD0LLW9</accession>
<gene>
    <name evidence="1" type="ORF">BaRGS_00008174</name>
</gene>
<name>A0ABD0LLW9_9CAEN</name>
<evidence type="ECO:0000313" key="1">
    <source>
        <dbReference type="EMBL" id="KAK7500599.1"/>
    </source>
</evidence>
<organism evidence="1 2">
    <name type="scientific">Batillaria attramentaria</name>
    <dbReference type="NCBI Taxonomy" id="370345"/>
    <lineage>
        <taxon>Eukaryota</taxon>
        <taxon>Metazoa</taxon>
        <taxon>Spiralia</taxon>
        <taxon>Lophotrochozoa</taxon>
        <taxon>Mollusca</taxon>
        <taxon>Gastropoda</taxon>
        <taxon>Caenogastropoda</taxon>
        <taxon>Sorbeoconcha</taxon>
        <taxon>Cerithioidea</taxon>
        <taxon>Batillariidae</taxon>
        <taxon>Batillaria</taxon>
    </lineage>
</organism>
<comment type="caution">
    <text evidence="1">The sequence shown here is derived from an EMBL/GenBank/DDBJ whole genome shotgun (WGS) entry which is preliminary data.</text>
</comment>
<protein>
    <submittedName>
        <fullName evidence="1">Uncharacterized protein</fullName>
    </submittedName>
</protein>
<keyword evidence="2" id="KW-1185">Reference proteome</keyword>
<evidence type="ECO:0000313" key="2">
    <source>
        <dbReference type="Proteomes" id="UP001519460"/>
    </source>
</evidence>
<sequence>MWFRLNVRFRTTDHVRTETPSHLLGTRRWLDSPQWTNRPGNHPTRANTFLKAASLTDSSGGHKITSQAHETKTVRFRITHFCCGRHKNSWASSGPVRSDRVAGSQSSSQVQFVRTRVAYPCAPKRSNIIRACAARERTDGRESACYARACEARSVLLVQHGPEQNEH</sequence>
<reference evidence="1 2" key="1">
    <citation type="journal article" date="2023" name="Sci. Data">
        <title>Genome assembly of the Korean intertidal mud-creeper Batillaria attramentaria.</title>
        <authorList>
            <person name="Patra A.K."/>
            <person name="Ho P.T."/>
            <person name="Jun S."/>
            <person name="Lee S.J."/>
            <person name="Kim Y."/>
            <person name="Won Y.J."/>
        </authorList>
    </citation>
    <scope>NUCLEOTIDE SEQUENCE [LARGE SCALE GENOMIC DNA]</scope>
    <source>
        <strain evidence="1">Wonlab-2016</strain>
    </source>
</reference>
<proteinExistence type="predicted"/>
<dbReference type="AlphaFoldDB" id="A0ABD0LLW9"/>
<dbReference type="EMBL" id="JACVVK020000036">
    <property type="protein sequence ID" value="KAK7500599.1"/>
    <property type="molecule type" value="Genomic_DNA"/>
</dbReference>